<evidence type="ECO:0000313" key="1">
    <source>
        <dbReference type="EMBL" id="TWT19423.1"/>
    </source>
</evidence>
<keyword evidence="2" id="KW-1185">Reference proteome</keyword>
<name>A0A5C5TZD6_9GAMM</name>
<reference evidence="1 2" key="1">
    <citation type="journal article" date="2008" name="Int. J. Syst. Evol. Microbiol.">
        <title>Luteimonas marina sp. nov., isolated from seawater.</title>
        <authorList>
            <person name="Baik K.S."/>
            <person name="Park S.C."/>
            <person name="Kim M.S."/>
            <person name="Kim E.M."/>
            <person name="Park C."/>
            <person name="Chun J."/>
            <person name="Seong C.N."/>
        </authorList>
    </citation>
    <scope>NUCLEOTIDE SEQUENCE [LARGE SCALE GENOMIC DNA]</scope>
    <source>
        <strain evidence="1 2">FR1330</strain>
    </source>
</reference>
<sequence>MTNLPRLDPDEAGNAHLHELIGRLHPDDAAPFVEKLTTQPLRARFHTYRELLLGAYLRQSGANFRYEQLVCGKTPDWSLRAEDSRLLEVIDVVTLHQRNEKEQEISASVRSSGSWSGWIGVPPDHIYRKLSDKAGQYSELVREAGVPYVLGVFGEFVASLSPQEIQQVLYRQHNGWFTTVPEVSGVIYFRESNFSFEFSHFPNPVALYPSTVLSGQPGAA</sequence>
<proteinExistence type="predicted"/>
<organism evidence="1 2">
    <name type="scientific">Luteimonas marina</name>
    <dbReference type="NCBI Taxonomy" id="488485"/>
    <lineage>
        <taxon>Bacteria</taxon>
        <taxon>Pseudomonadati</taxon>
        <taxon>Pseudomonadota</taxon>
        <taxon>Gammaproteobacteria</taxon>
        <taxon>Lysobacterales</taxon>
        <taxon>Lysobacteraceae</taxon>
        <taxon>Luteimonas</taxon>
    </lineage>
</organism>
<comment type="caution">
    <text evidence="1">The sequence shown here is derived from an EMBL/GenBank/DDBJ whole genome shotgun (WGS) entry which is preliminary data.</text>
</comment>
<dbReference type="EMBL" id="VOHK01000005">
    <property type="protein sequence ID" value="TWT19423.1"/>
    <property type="molecule type" value="Genomic_DNA"/>
</dbReference>
<dbReference type="Proteomes" id="UP000319980">
    <property type="component" value="Unassembled WGS sequence"/>
</dbReference>
<protein>
    <submittedName>
        <fullName evidence="1">Uncharacterized protein</fullName>
    </submittedName>
</protein>
<dbReference type="RefSeq" id="WP_146388540.1">
    <property type="nucleotide sequence ID" value="NZ_VOHK01000005.1"/>
</dbReference>
<dbReference type="AlphaFoldDB" id="A0A5C5TZD6"/>
<evidence type="ECO:0000313" key="2">
    <source>
        <dbReference type="Proteomes" id="UP000319980"/>
    </source>
</evidence>
<gene>
    <name evidence="1" type="ORF">FQY83_13845</name>
</gene>
<accession>A0A5C5TZD6</accession>